<dbReference type="Proteomes" id="UP000178991">
    <property type="component" value="Unassembled WGS sequence"/>
</dbReference>
<comment type="caution">
    <text evidence="1">The sequence shown here is derived from an EMBL/GenBank/DDBJ whole genome shotgun (WGS) entry which is preliminary data.</text>
</comment>
<accession>A0A1G2HLQ3</accession>
<gene>
    <name evidence="1" type="ORF">A2639_03330</name>
</gene>
<evidence type="ECO:0000313" key="1">
    <source>
        <dbReference type="EMBL" id="OGZ63200.1"/>
    </source>
</evidence>
<name>A0A1G2HLQ3_9BACT</name>
<protein>
    <submittedName>
        <fullName evidence="1">Uncharacterized protein</fullName>
    </submittedName>
</protein>
<proteinExistence type="predicted"/>
<sequence>MRIELVLVGQREFQRRLALMSKKRREVYRAELQALLENPHKIAKDVQLILDVMSQGALLSPEIRDRLIHSPFCRKNL</sequence>
<evidence type="ECO:0000313" key="2">
    <source>
        <dbReference type="Proteomes" id="UP000178991"/>
    </source>
</evidence>
<dbReference type="EMBL" id="MHOL01000005">
    <property type="protein sequence ID" value="OGZ63200.1"/>
    <property type="molecule type" value="Genomic_DNA"/>
</dbReference>
<reference evidence="1 2" key="1">
    <citation type="journal article" date="2016" name="Nat. Commun.">
        <title>Thousands of microbial genomes shed light on interconnected biogeochemical processes in an aquifer system.</title>
        <authorList>
            <person name="Anantharaman K."/>
            <person name="Brown C.T."/>
            <person name="Hug L.A."/>
            <person name="Sharon I."/>
            <person name="Castelle C.J."/>
            <person name="Probst A.J."/>
            <person name="Thomas B.C."/>
            <person name="Singh A."/>
            <person name="Wilkins M.J."/>
            <person name="Karaoz U."/>
            <person name="Brodie E.L."/>
            <person name="Williams K.H."/>
            <person name="Hubbard S.S."/>
            <person name="Banfield J.F."/>
        </authorList>
    </citation>
    <scope>NUCLEOTIDE SEQUENCE [LARGE SCALE GENOMIC DNA]</scope>
</reference>
<dbReference type="AlphaFoldDB" id="A0A1G2HLQ3"/>
<organism evidence="1 2">
    <name type="scientific">Candidatus Staskawiczbacteria bacterium RIFCSPHIGHO2_01_FULL_34_27</name>
    <dbReference type="NCBI Taxonomy" id="1802199"/>
    <lineage>
        <taxon>Bacteria</taxon>
        <taxon>Candidatus Staskawicziibacteriota</taxon>
    </lineage>
</organism>